<dbReference type="SUPFAM" id="SSF52540">
    <property type="entry name" value="P-loop containing nucleoside triphosphate hydrolases"/>
    <property type="match status" value="1"/>
</dbReference>
<evidence type="ECO:0000256" key="4">
    <source>
        <dbReference type="ARBA" id="ARBA00022840"/>
    </source>
</evidence>
<proteinExistence type="predicted"/>
<dbReference type="Proteomes" id="UP000050761">
    <property type="component" value="Unassembled WGS sequence"/>
</dbReference>
<dbReference type="InterPro" id="IPR047187">
    <property type="entry name" value="SF1_C_Upf1"/>
</dbReference>
<dbReference type="PANTHER" id="PTHR43788:SF16">
    <property type="entry name" value="HELICASE WITH ZINC FINGER 2"/>
    <property type="match status" value="1"/>
</dbReference>
<dbReference type="GO" id="GO:0005524">
    <property type="term" value="F:ATP binding"/>
    <property type="evidence" value="ECO:0007669"/>
    <property type="project" value="UniProtKB-KW"/>
</dbReference>
<reference evidence="6 7" key="1">
    <citation type="submission" date="2018-11" db="EMBL/GenBank/DDBJ databases">
        <authorList>
            <consortium name="Pathogen Informatics"/>
        </authorList>
    </citation>
    <scope>NUCLEOTIDE SEQUENCE [LARGE SCALE GENOMIC DNA]</scope>
</reference>
<keyword evidence="1" id="KW-0547">Nucleotide-binding</keyword>
<evidence type="ECO:0000256" key="1">
    <source>
        <dbReference type="ARBA" id="ARBA00022741"/>
    </source>
</evidence>
<dbReference type="GO" id="GO:0043139">
    <property type="term" value="F:5'-3' DNA helicase activity"/>
    <property type="evidence" value="ECO:0007669"/>
    <property type="project" value="TreeGrafter"/>
</dbReference>
<dbReference type="Gene3D" id="3.40.50.300">
    <property type="entry name" value="P-loop containing nucleotide triphosphate hydrolases"/>
    <property type="match status" value="2"/>
</dbReference>
<feature type="domain" description="DNA2/NAM7 helicase-like C-terminal" evidence="5">
    <location>
        <begin position="205"/>
        <end position="372"/>
    </location>
</feature>
<name>A0A183FH64_HELPZ</name>
<dbReference type="CDD" id="cd18808">
    <property type="entry name" value="SF1_C_Upf1"/>
    <property type="match status" value="1"/>
</dbReference>
<dbReference type="OrthoDB" id="5851052at2759"/>
<evidence type="ECO:0000313" key="8">
    <source>
        <dbReference type="WBParaSite" id="HPBE_0000607601-mRNA-1"/>
    </source>
</evidence>
<evidence type="ECO:0000259" key="5">
    <source>
        <dbReference type="Pfam" id="PF13087"/>
    </source>
</evidence>
<dbReference type="Pfam" id="PF13245">
    <property type="entry name" value="AAA_19"/>
    <property type="match status" value="1"/>
</dbReference>
<dbReference type="InterPro" id="IPR041679">
    <property type="entry name" value="DNA2/NAM7-like_C"/>
</dbReference>
<keyword evidence="3" id="KW-0347">Helicase</keyword>
<dbReference type="WBParaSite" id="HPBE_0000607601-mRNA-1">
    <property type="protein sequence ID" value="HPBE_0000607601-mRNA-1"/>
    <property type="gene ID" value="HPBE_0000607601"/>
</dbReference>
<keyword evidence="7" id="KW-1185">Reference proteome</keyword>
<dbReference type="GO" id="GO:0016787">
    <property type="term" value="F:hydrolase activity"/>
    <property type="evidence" value="ECO:0007669"/>
    <property type="project" value="UniProtKB-KW"/>
</dbReference>
<dbReference type="InterPro" id="IPR027417">
    <property type="entry name" value="P-loop_NTPase"/>
</dbReference>
<evidence type="ECO:0000256" key="2">
    <source>
        <dbReference type="ARBA" id="ARBA00022801"/>
    </source>
</evidence>
<dbReference type="InterPro" id="IPR050534">
    <property type="entry name" value="Coronavir_polyprotein_1ab"/>
</dbReference>
<protein>
    <submittedName>
        <fullName evidence="8">AAA_12 domain-containing protein</fullName>
    </submittedName>
</protein>
<evidence type="ECO:0000313" key="7">
    <source>
        <dbReference type="Proteomes" id="UP000050761"/>
    </source>
</evidence>
<dbReference type="PANTHER" id="PTHR43788">
    <property type="entry name" value="DNA2/NAM7 HELICASE FAMILY MEMBER"/>
    <property type="match status" value="1"/>
</dbReference>
<organism evidence="7 8">
    <name type="scientific">Heligmosomoides polygyrus</name>
    <name type="common">Parasitic roundworm</name>
    <dbReference type="NCBI Taxonomy" id="6339"/>
    <lineage>
        <taxon>Eukaryota</taxon>
        <taxon>Metazoa</taxon>
        <taxon>Ecdysozoa</taxon>
        <taxon>Nematoda</taxon>
        <taxon>Chromadorea</taxon>
        <taxon>Rhabditida</taxon>
        <taxon>Rhabditina</taxon>
        <taxon>Rhabditomorpha</taxon>
        <taxon>Strongyloidea</taxon>
        <taxon>Heligmosomidae</taxon>
        <taxon>Heligmosomoides</taxon>
    </lineage>
</organism>
<dbReference type="EMBL" id="UZAH01025591">
    <property type="protein sequence ID" value="VDO66832.1"/>
    <property type="molecule type" value="Genomic_DNA"/>
</dbReference>
<evidence type="ECO:0000313" key="6">
    <source>
        <dbReference type="EMBL" id="VDO66832.1"/>
    </source>
</evidence>
<sequence length="431" mass="48133">MSLRLHGSTLHLRDDQRRAVQMGLSNHPILVIQAAYGSGKTVIGAYLAAQIAATDQNFVIVTATTNVACAQFTETLLHLDDYRRDGRRLLEILLFNPDAALNLTDEEREEYRIAERDNSDATEDAVKVIRGGLFYELDEASQIPEPAFVALASRFPQARHIVIGDVNQLQPHVRCPRSSRPAKLGARGVMDILARRNVPQAPHVTTFRAHPALNALPNFLFYRGALISGTEARERRLVTNRLRLPNPAIPLIFVDIEGASYLSPSGSYWNEDEAGCCKDIVRELLALEVRPSSIAIVTFYKEQQRLLSQYAARRGVALHTVDSVQGREMDVVIVLTSRTDVTPAGGEFLDDPKRMNVAITRCRHGEFILGSRRALGSLQNWGRLVRFQLSGVIEFTPYLSEEDEALTCSLALYTKSLCRPNTYSNFPRNVH</sequence>
<keyword evidence="2" id="KW-0378">Hydrolase</keyword>
<evidence type="ECO:0000256" key="3">
    <source>
        <dbReference type="ARBA" id="ARBA00022806"/>
    </source>
</evidence>
<accession>A0A3P8B4K8</accession>
<dbReference type="AlphaFoldDB" id="A0A183FH64"/>
<reference evidence="8" key="2">
    <citation type="submission" date="2019-09" db="UniProtKB">
        <authorList>
            <consortium name="WormBaseParasite"/>
        </authorList>
    </citation>
    <scope>IDENTIFICATION</scope>
</reference>
<keyword evidence="4" id="KW-0067">ATP-binding</keyword>
<gene>
    <name evidence="6" type="ORF">HPBE_LOCUS6077</name>
</gene>
<accession>A0A183FH64</accession>
<dbReference type="Pfam" id="PF13087">
    <property type="entry name" value="AAA_12"/>
    <property type="match status" value="1"/>
</dbReference>